<dbReference type="AlphaFoldDB" id="A0A2R6Y5P9"/>
<dbReference type="RefSeq" id="WP_105629079.1">
    <property type="nucleotide sequence ID" value="NZ_CM020867.1"/>
</dbReference>
<dbReference type="OrthoDB" id="391475at2"/>
<keyword evidence="1" id="KW-0812">Transmembrane</keyword>
<proteinExistence type="predicted"/>
<sequence length="688" mass="76280">MKKLLSILTISTLTTSVPAPLIANTVQTCVKRDVSALTSNANNDYLPLNKINGINEATAIAVDSSNNIYFAINKVSFVLKQGETTPTKINDIIGIIDSIVVDKNNNVYFGTSDGLFVLKHGETTPTKINGVSYALAIAVDSKDNIYLGVDKGAYVLKQGETTPTKINGIDKSVVSITADNNDNVYFSLFSDYVYKLAAGSTTPTKIDGIDFAAISIAVDSSNNIYLGVDKGAYVLKHGETIPTKINGVNGRVKTAVDSKDNIYLGTDNGVFKLQSVLSWVKTNINVNLVDKSKNIAWLRDDQLVANGQVKVKMENTNIKTVKVNGKEMSQTNKVWEFDLPTDSTTVENKDYKIEVVFTLDKKSYVGQIIVSSFLSQPSINVKKNTSVIGNVDSYVYQLPTNGKVGDITLTSDLYYSDTEVNVSLNKPTSSTNITAQIFGLDEKWEKNRKVFQIFDNQTYNLDGSQLDTYQGRYLIETEDNATNKSSYYVVINKDNLTPNFWDTDQGQYFYSWANLNGYNESIKKLNATELNKIINESKNWQQLASDSQFATVVADWFKTNGKLFSKAPLTKEQVVAQLKTQIPNSIKIPAVNTSNYDINKVSFVLNQSDFKPNDKVNITVKYNNATAEQFTLQIKDSSTPDKKGGDSKLWIIGVVVGVLAGLGLAYWLFKRFVFDKYFLPKIKKKPPR</sequence>
<dbReference type="SUPFAM" id="SSF63829">
    <property type="entry name" value="Calcium-dependent phosphotriesterase"/>
    <property type="match status" value="1"/>
</dbReference>
<feature type="transmembrane region" description="Helical" evidence="1">
    <location>
        <begin position="649"/>
        <end position="669"/>
    </location>
</feature>
<evidence type="ECO:0000313" key="3">
    <source>
        <dbReference type="Proteomes" id="UP000031565"/>
    </source>
</evidence>
<dbReference type="Gene3D" id="2.130.10.10">
    <property type="entry name" value="YVTN repeat-like/Quinoprotein amine dehydrogenase"/>
    <property type="match status" value="1"/>
</dbReference>
<keyword evidence="2" id="KW-0614">Plasmid</keyword>
<dbReference type="Proteomes" id="UP000031565">
    <property type="component" value="Unassembled WGS sequence"/>
</dbReference>
<dbReference type="InterPro" id="IPR015943">
    <property type="entry name" value="WD40/YVTN_repeat-like_dom_sf"/>
</dbReference>
<keyword evidence="3" id="KW-1185">Reference proteome</keyword>
<comment type="caution">
    <text evidence="2">The sequence shown here is derived from an EMBL/GenBank/DDBJ whole genome shotgun (WGS) entry which is preliminary data.</text>
</comment>
<keyword evidence="1" id="KW-0472">Membrane</keyword>
<gene>
    <name evidence="2" type="ORF">SMSRO_SFP00390</name>
</gene>
<name>A0A2R6Y5P9_9MOLU</name>
<protein>
    <submittedName>
        <fullName evidence="2">Adhesion Related Protein</fullName>
    </submittedName>
</protein>
<reference evidence="2 3" key="1">
    <citation type="journal article" date="2015" name="MBio">
        <title>Genome sequence of the Drosophila melanogaster male-killing Spiroplasma strain MSRO endosymbiont.</title>
        <authorList>
            <person name="Paredes J.C."/>
            <person name="Herren J.K."/>
            <person name="Schupfer F."/>
            <person name="Marin R."/>
            <person name="Claverol S."/>
            <person name="Kuo C.H."/>
            <person name="Lemaitre B."/>
            <person name="Beven L."/>
        </authorList>
    </citation>
    <scope>NUCLEOTIDE SEQUENCE [LARGE SCALE GENOMIC DNA]</scope>
    <source>
        <strain evidence="2 3">MSRO</strain>
        <plasmid evidence="2">unnamed1</plasmid>
    </source>
</reference>
<keyword evidence="1" id="KW-1133">Transmembrane helix</keyword>
<evidence type="ECO:0000256" key="1">
    <source>
        <dbReference type="SAM" id="Phobius"/>
    </source>
</evidence>
<geneLocation type="plasmid" evidence="2">
    <name>unnamed1</name>
</geneLocation>
<dbReference type="EMBL" id="JTLV02000002">
    <property type="protein sequence ID" value="PTQ58142.1"/>
    <property type="molecule type" value="Genomic_DNA"/>
</dbReference>
<accession>A0A2R6Y5P9</accession>
<organism evidence="2 3">
    <name type="scientific">Spiroplasma poulsonii</name>
    <dbReference type="NCBI Taxonomy" id="2138"/>
    <lineage>
        <taxon>Bacteria</taxon>
        <taxon>Bacillati</taxon>
        <taxon>Mycoplasmatota</taxon>
        <taxon>Mollicutes</taxon>
        <taxon>Entomoplasmatales</taxon>
        <taxon>Spiroplasmataceae</taxon>
        <taxon>Spiroplasma</taxon>
    </lineage>
</organism>
<evidence type="ECO:0000313" key="2">
    <source>
        <dbReference type="EMBL" id="PTQ58142.1"/>
    </source>
</evidence>